<evidence type="ECO:0000256" key="6">
    <source>
        <dbReference type="ARBA" id="ARBA00023157"/>
    </source>
</evidence>
<dbReference type="AlphaFoldDB" id="A0A3Q0JKY0"/>
<dbReference type="PROSITE" id="PS50835">
    <property type="entry name" value="IG_LIKE"/>
    <property type="match status" value="2"/>
</dbReference>
<keyword evidence="7" id="KW-0325">Glycoprotein</keyword>
<accession>A0A3Q0JKY0</accession>
<dbReference type="PANTHER" id="PTHR12231:SF255">
    <property type="entry name" value="DPR-INTERACTING PROTEIN ALPHA, ISOFORM A"/>
    <property type="match status" value="1"/>
</dbReference>
<organism evidence="11 12">
    <name type="scientific">Diaphorina citri</name>
    <name type="common">Asian citrus psyllid</name>
    <dbReference type="NCBI Taxonomy" id="121845"/>
    <lineage>
        <taxon>Eukaryota</taxon>
        <taxon>Metazoa</taxon>
        <taxon>Ecdysozoa</taxon>
        <taxon>Arthropoda</taxon>
        <taxon>Hexapoda</taxon>
        <taxon>Insecta</taxon>
        <taxon>Pterygota</taxon>
        <taxon>Neoptera</taxon>
        <taxon>Paraneoptera</taxon>
        <taxon>Hemiptera</taxon>
        <taxon>Sternorrhyncha</taxon>
        <taxon>Psylloidea</taxon>
        <taxon>Psyllidae</taxon>
        <taxon>Diaphorininae</taxon>
        <taxon>Diaphorina</taxon>
    </lineage>
</organism>
<dbReference type="InterPro" id="IPR051170">
    <property type="entry name" value="Neural/epithelial_adhesion"/>
</dbReference>
<feature type="domain" description="Ig-like" evidence="9">
    <location>
        <begin position="631"/>
        <end position="725"/>
    </location>
</feature>
<proteinExistence type="predicted"/>
<evidence type="ECO:0000256" key="1">
    <source>
        <dbReference type="ARBA" id="ARBA00004236"/>
    </source>
</evidence>
<evidence type="ECO:0000256" key="5">
    <source>
        <dbReference type="ARBA" id="ARBA00023136"/>
    </source>
</evidence>
<dbReference type="Pfam" id="PF13927">
    <property type="entry name" value="Ig_3"/>
    <property type="match status" value="1"/>
</dbReference>
<dbReference type="STRING" id="121845.A0A3Q0JKY0"/>
<dbReference type="SMART" id="SM01057">
    <property type="entry name" value="Carb_anhydrase"/>
    <property type="match status" value="1"/>
</dbReference>
<dbReference type="InterPro" id="IPR003599">
    <property type="entry name" value="Ig_sub"/>
</dbReference>
<dbReference type="InterPro" id="IPR007110">
    <property type="entry name" value="Ig-like_dom"/>
</dbReference>
<evidence type="ECO:0000256" key="2">
    <source>
        <dbReference type="ARBA" id="ARBA00022475"/>
    </source>
</evidence>
<evidence type="ECO:0000313" key="11">
    <source>
        <dbReference type="Proteomes" id="UP000079169"/>
    </source>
</evidence>
<feature type="domain" description="Alpha-carbonic anhydrase" evidence="10">
    <location>
        <begin position="16"/>
        <end position="424"/>
    </location>
</feature>
<dbReference type="KEGG" id="dci:103523959"/>
<dbReference type="GO" id="GO:0043005">
    <property type="term" value="C:neuron projection"/>
    <property type="evidence" value="ECO:0007669"/>
    <property type="project" value="TreeGrafter"/>
</dbReference>
<keyword evidence="4" id="KW-0677">Repeat</keyword>
<dbReference type="PaxDb" id="121845-A0A3Q0JKY0"/>
<keyword evidence="11" id="KW-1185">Reference proteome</keyword>
<dbReference type="InterPro" id="IPR001148">
    <property type="entry name" value="CA_dom"/>
</dbReference>
<evidence type="ECO:0000256" key="3">
    <source>
        <dbReference type="ARBA" id="ARBA00022729"/>
    </source>
</evidence>
<dbReference type="Gene3D" id="3.10.200.10">
    <property type="entry name" value="Alpha carbonic anhydrase"/>
    <property type="match status" value="2"/>
</dbReference>
<dbReference type="FunFam" id="2.60.40.10:FF:000328">
    <property type="entry name" value="CLUMA_CG000981, isoform A"/>
    <property type="match status" value="1"/>
</dbReference>
<dbReference type="InterPro" id="IPR036179">
    <property type="entry name" value="Ig-like_dom_sf"/>
</dbReference>
<keyword evidence="2" id="KW-1003">Cell membrane</keyword>
<dbReference type="InterPro" id="IPR013098">
    <property type="entry name" value="Ig_I-set"/>
</dbReference>
<keyword evidence="3" id="KW-0732">Signal</keyword>
<dbReference type="Gene3D" id="2.60.40.10">
    <property type="entry name" value="Immunoglobulins"/>
    <property type="match status" value="3"/>
</dbReference>
<dbReference type="PROSITE" id="PS51144">
    <property type="entry name" value="ALPHA_CA_2"/>
    <property type="match status" value="1"/>
</dbReference>
<dbReference type="SMART" id="SM00408">
    <property type="entry name" value="IGc2"/>
    <property type="match status" value="2"/>
</dbReference>
<dbReference type="FunFam" id="2.60.40.10:FF:000376">
    <property type="entry name" value="CLUMA_CG000981, isoform A"/>
    <property type="match status" value="1"/>
</dbReference>
<feature type="domain" description="Ig-like" evidence="9">
    <location>
        <begin position="529"/>
        <end position="626"/>
    </location>
</feature>
<evidence type="ECO:0000256" key="4">
    <source>
        <dbReference type="ARBA" id="ARBA00022737"/>
    </source>
</evidence>
<evidence type="ECO:0000256" key="7">
    <source>
        <dbReference type="ARBA" id="ARBA00023180"/>
    </source>
</evidence>
<dbReference type="InterPro" id="IPR036398">
    <property type="entry name" value="CA_dom_sf"/>
</dbReference>
<dbReference type="InterPro" id="IPR003598">
    <property type="entry name" value="Ig_sub2"/>
</dbReference>
<gene>
    <name evidence="12" type="primary">LOC103523959</name>
</gene>
<name>A0A3Q0JKY0_DIACI</name>
<evidence type="ECO:0000259" key="9">
    <source>
        <dbReference type="PROSITE" id="PS50835"/>
    </source>
</evidence>
<dbReference type="PANTHER" id="PTHR12231">
    <property type="entry name" value="CTX-RELATED TYPE I TRANSMEMBRANE PROTEIN"/>
    <property type="match status" value="1"/>
</dbReference>
<dbReference type="InterPro" id="IPR013783">
    <property type="entry name" value="Ig-like_fold"/>
</dbReference>
<keyword evidence="8" id="KW-0393">Immunoglobulin domain</keyword>
<reference evidence="12" key="1">
    <citation type="submission" date="2025-08" db="UniProtKB">
        <authorList>
            <consortium name="RefSeq"/>
        </authorList>
    </citation>
    <scope>IDENTIFICATION</scope>
</reference>
<dbReference type="GO" id="GO:0005886">
    <property type="term" value="C:plasma membrane"/>
    <property type="evidence" value="ECO:0007669"/>
    <property type="project" value="UniProtKB-SubCell"/>
</dbReference>
<dbReference type="Proteomes" id="UP000079169">
    <property type="component" value="Unplaced"/>
</dbReference>
<evidence type="ECO:0000313" key="12">
    <source>
        <dbReference type="RefSeq" id="XP_026688982.1"/>
    </source>
</evidence>
<dbReference type="Pfam" id="PF07679">
    <property type="entry name" value="I-set"/>
    <property type="match status" value="1"/>
</dbReference>
<dbReference type="Pfam" id="PF00194">
    <property type="entry name" value="Carb_anhydrase"/>
    <property type="match status" value="1"/>
</dbReference>
<evidence type="ECO:0000256" key="8">
    <source>
        <dbReference type="ARBA" id="ARBA00023319"/>
    </source>
</evidence>
<comment type="subcellular location">
    <subcellularLocation>
        <location evidence="1">Cell membrane</location>
    </subcellularLocation>
</comment>
<protein>
    <submittedName>
        <fullName evidence="12">Uncharacterized protein LOC103523959</fullName>
    </submittedName>
</protein>
<dbReference type="SUPFAM" id="SSF51069">
    <property type="entry name" value="Carbonic anhydrase"/>
    <property type="match status" value="1"/>
</dbReference>
<dbReference type="SMART" id="SM00409">
    <property type="entry name" value="IG"/>
    <property type="match status" value="2"/>
</dbReference>
<evidence type="ECO:0000259" key="10">
    <source>
        <dbReference type="PROSITE" id="PS51144"/>
    </source>
</evidence>
<keyword evidence="6" id="KW-1015">Disulfide bond</keyword>
<dbReference type="GeneID" id="103523959"/>
<sequence length="821" mass="94538">MRLKDWFKSPEDQNIGQWSDAATVSSRSTKPLSKISIRKWRDNIYRADTFPAFPLNLNRDSAWTLILPPLEWTNFSNPPYTSKIINSGHTTVVKGTWYQGKKKPYLTGGPLLDEKYIFYHTHFHWGESEHAVQGETFPLEVHNVFFNEKYKSYDIALKESDGIVIVVKFCKLLPEYPQRHHEPSLSGLCSPNTRPVPVDQEEFSQMPYIEKYTNEDRRNLRSHYTELKIGRAQNMTQYDKSIPDQYRAYKLMQYEKNPMPVTQENENRWIPRARTSITEKTSHMSSQCTNTIQTNSTVYFGTESNIFIEEVAKNIRFVHSVNTSKLIHAYSIDQLLPAFTENYFFYLSGIRRHKSTHRITWIVDDTNYLFVSKSQLRSFQVLKNIQQTKIKRNSRKTQLEANPFGNVFYIINRPFNNNLDYTDLSIMTWSEILALIWIYVSVADAYQPEFSEPIVNLSVAVGRDATFRCLVHHLGGYRVGWVKADTKAIQAIHEHVITHNPRVSVSHTDHSTWNLHIRGMGYLDVVVPPDILNEESSSDIMAPEGGTIKLVCKAKGYPRPHITWKREDGQEIIIKEGNTMVPKSKVITYQGDTLKLVKVSRSEMGTYLCIASNGVPPSVSKRITLNVHFHPVIHVPNQLVGAPIDTDVTLECYVEAYPKSINYWVRDQGDMVISSERYEVESISRSIFDFKMRLTIKKITKYDLGSYKCIAKNSLGEVESSIRLYEIPGSPKKKDQTAKYEDNLTGETDIPDDDDIISEEDYTEPYEGYKNKVKTVHESKTINQIVLPTRKTSQSQQTTLKSVPNVGNRLHATCYKETSLI</sequence>
<dbReference type="SUPFAM" id="SSF48726">
    <property type="entry name" value="Immunoglobulin"/>
    <property type="match status" value="3"/>
</dbReference>
<keyword evidence="5" id="KW-0472">Membrane</keyword>
<dbReference type="RefSeq" id="XP_026688982.1">
    <property type="nucleotide sequence ID" value="XM_026833181.1"/>
</dbReference>